<feature type="active site" description="Cysteine sulfenic acid (-SOH) intermediate" evidence="6">
    <location>
        <position position="58"/>
    </location>
</feature>
<dbReference type="InterPro" id="IPR036249">
    <property type="entry name" value="Thioredoxin-like_sf"/>
</dbReference>
<dbReference type="EMBL" id="MZGV01000060">
    <property type="protein sequence ID" value="OPJ58260.1"/>
    <property type="molecule type" value="Genomic_DNA"/>
</dbReference>
<evidence type="ECO:0000256" key="1">
    <source>
        <dbReference type="ARBA" id="ARBA00022559"/>
    </source>
</evidence>
<comment type="similarity">
    <text evidence="6">Belongs to the peroxiredoxin family. Tpx subfamily.</text>
</comment>
<keyword evidence="9" id="KW-1185">Reference proteome</keyword>
<comment type="function">
    <text evidence="6">Thiol-specific peroxidase that catalyzes the reduction of hydrogen peroxide and organic hydroperoxides to water and alcohols, respectively. Plays a role in cell protection against oxidative stress by detoxifying peroxides.</text>
</comment>
<keyword evidence="1 6" id="KW-0575">Peroxidase</keyword>
<proteinExistence type="inferred from homology"/>
<dbReference type="AlphaFoldDB" id="A0A1V4IEI7"/>
<comment type="catalytic activity">
    <reaction evidence="6">
        <text>a hydroperoxide + [thioredoxin]-dithiol = an alcohol + [thioredoxin]-disulfide + H2O</text>
        <dbReference type="Rhea" id="RHEA:62620"/>
        <dbReference type="Rhea" id="RHEA-COMP:10698"/>
        <dbReference type="Rhea" id="RHEA-COMP:10700"/>
        <dbReference type="ChEBI" id="CHEBI:15377"/>
        <dbReference type="ChEBI" id="CHEBI:29950"/>
        <dbReference type="ChEBI" id="CHEBI:30879"/>
        <dbReference type="ChEBI" id="CHEBI:35924"/>
        <dbReference type="ChEBI" id="CHEBI:50058"/>
        <dbReference type="EC" id="1.11.1.24"/>
    </reaction>
</comment>
<dbReference type="NCBIfam" id="NF001808">
    <property type="entry name" value="PRK00522.1"/>
    <property type="match status" value="1"/>
</dbReference>
<comment type="subunit">
    <text evidence="6">Homodimer.</text>
</comment>
<evidence type="ECO:0000256" key="2">
    <source>
        <dbReference type="ARBA" id="ARBA00022862"/>
    </source>
</evidence>
<dbReference type="InterPro" id="IPR018219">
    <property type="entry name" value="Tpx_CS"/>
</dbReference>
<dbReference type="InterPro" id="IPR013740">
    <property type="entry name" value="Redoxin"/>
</dbReference>
<dbReference type="SUPFAM" id="SSF52833">
    <property type="entry name" value="Thioredoxin-like"/>
    <property type="match status" value="1"/>
</dbReference>
<dbReference type="PROSITE" id="PS01265">
    <property type="entry name" value="TPX"/>
    <property type="match status" value="1"/>
</dbReference>
<dbReference type="InterPro" id="IPR050455">
    <property type="entry name" value="Tpx_Peroxidase_subfamily"/>
</dbReference>
<dbReference type="STRING" id="1450648.CLORY_36800"/>
<dbReference type="OrthoDB" id="9781543at2"/>
<organism evidence="8 9">
    <name type="scientific">Clostridium oryzae</name>
    <dbReference type="NCBI Taxonomy" id="1450648"/>
    <lineage>
        <taxon>Bacteria</taxon>
        <taxon>Bacillati</taxon>
        <taxon>Bacillota</taxon>
        <taxon>Clostridia</taxon>
        <taxon>Eubacteriales</taxon>
        <taxon>Clostridiaceae</taxon>
        <taxon>Clostridium</taxon>
    </lineage>
</organism>
<dbReference type="InterPro" id="IPR002065">
    <property type="entry name" value="TPX"/>
</dbReference>
<dbReference type="HAMAP" id="MF_00269">
    <property type="entry name" value="Tpx"/>
    <property type="match status" value="1"/>
</dbReference>
<dbReference type="CDD" id="cd03014">
    <property type="entry name" value="PRX_Atyp2cys"/>
    <property type="match status" value="1"/>
</dbReference>
<dbReference type="RefSeq" id="WP_079427203.1">
    <property type="nucleotide sequence ID" value="NZ_MZGV01000060.1"/>
</dbReference>
<dbReference type="PROSITE" id="PS51352">
    <property type="entry name" value="THIOREDOXIN_2"/>
    <property type="match status" value="1"/>
</dbReference>
<name>A0A1V4IEI7_9CLOT</name>
<comment type="miscellaneous">
    <text evidence="6">The active site is a conserved redox-active cysteine residue, the peroxidatic cysteine (C(P)), which makes the nucleophilic attack on the peroxide substrate. The peroxide oxidizes the C(P)-SH to cysteine sulfenic acid (C(P)-SOH), which then reacts with another cysteine residue, the resolving cysteine (C(R)), to form a disulfide bridge. The disulfide is subsequently reduced by an appropriate electron donor to complete the catalytic cycle. In this atypical 2-Cys peroxiredoxin, C(R) is present in the same subunit to form an intramolecular disulfide. The disulfide is subsequently reduced by thioredoxin.</text>
</comment>
<reference evidence="8 9" key="1">
    <citation type="submission" date="2017-03" db="EMBL/GenBank/DDBJ databases">
        <title>Genome sequence of Clostridium oryzae DSM 28571.</title>
        <authorList>
            <person name="Poehlein A."/>
            <person name="Daniel R."/>
        </authorList>
    </citation>
    <scope>NUCLEOTIDE SEQUENCE [LARGE SCALE GENOMIC DNA]</scope>
    <source>
        <strain evidence="8 9">DSM 28571</strain>
    </source>
</reference>
<feature type="disulfide bond" description="Redox-active" evidence="6">
    <location>
        <begin position="58"/>
        <end position="92"/>
    </location>
</feature>
<evidence type="ECO:0000259" key="7">
    <source>
        <dbReference type="PROSITE" id="PS51352"/>
    </source>
</evidence>
<keyword evidence="2 6" id="KW-0049">Antioxidant</keyword>
<accession>A0A1V4IEI7</accession>
<evidence type="ECO:0000256" key="4">
    <source>
        <dbReference type="ARBA" id="ARBA00023157"/>
    </source>
</evidence>
<keyword evidence="4 6" id="KW-1015">Disulfide bond</keyword>
<dbReference type="PANTHER" id="PTHR43110">
    <property type="entry name" value="THIOL PEROXIDASE"/>
    <property type="match status" value="1"/>
</dbReference>
<protein>
    <recommendedName>
        <fullName evidence="6">Thiol peroxidase</fullName>
        <shortName evidence="6">Tpx</shortName>
        <ecNumber evidence="6">1.11.1.24</ecNumber>
    </recommendedName>
    <alternativeName>
        <fullName evidence="6">Peroxiredoxin tpx</fullName>
        <shortName evidence="6">Prx</shortName>
    </alternativeName>
    <alternativeName>
        <fullName evidence="6">Thioredoxin peroxidase</fullName>
    </alternativeName>
    <alternativeName>
        <fullName evidence="6">Thioredoxin-dependent peroxiredoxin</fullName>
    </alternativeName>
</protein>
<dbReference type="Proteomes" id="UP000190080">
    <property type="component" value="Unassembled WGS sequence"/>
</dbReference>
<dbReference type="EC" id="1.11.1.24" evidence="6"/>
<keyword evidence="3 6" id="KW-0560">Oxidoreductase</keyword>
<dbReference type="InterPro" id="IPR013766">
    <property type="entry name" value="Thioredoxin_domain"/>
</dbReference>
<dbReference type="PANTHER" id="PTHR43110:SF1">
    <property type="entry name" value="THIOL PEROXIDASE"/>
    <property type="match status" value="1"/>
</dbReference>
<comment type="caution">
    <text evidence="8">The sequence shown here is derived from an EMBL/GenBank/DDBJ whole genome shotgun (WGS) entry which is preliminary data.</text>
</comment>
<evidence type="ECO:0000256" key="3">
    <source>
        <dbReference type="ARBA" id="ARBA00023002"/>
    </source>
</evidence>
<gene>
    <name evidence="6 8" type="primary">tpx</name>
    <name evidence="8" type="ORF">CLORY_36800</name>
</gene>
<evidence type="ECO:0000313" key="9">
    <source>
        <dbReference type="Proteomes" id="UP000190080"/>
    </source>
</evidence>
<feature type="domain" description="Thioredoxin" evidence="7">
    <location>
        <begin position="17"/>
        <end position="164"/>
    </location>
</feature>
<dbReference type="Gene3D" id="3.40.30.10">
    <property type="entry name" value="Glutaredoxin"/>
    <property type="match status" value="1"/>
</dbReference>
<evidence type="ECO:0000256" key="5">
    <source>
        <dbReference type="ARBA" id="ARBA00023284"/>
    </source>
</evidence>
<keyword evidence="5 6" id="KW-0676">Redox-active center</keyword>
<dbReference type="Pfam" id="PF08534">
    <property type="entry name" value="Redoxin"/>
    <property type="match status" value="1"/>
</dbReference>
<evidence type="ECO:0000256" key="6">
    <source>
        <dbReference type="HAMAP-Rule" id="MF_00269"/>
    </source>
</evidence>
<sequence length="164" mass="18140">MEVKFQGNKVTLVGKQLKVGDQFPEFTVTNNSMEQVTLGDTKGVRIFLTVPSVDTPVCDLEVKTFNKKASEISGVTVYTISMDLPFAQSRWCGSEGIKNVVTLSDYKDREFGNATGTYVKELGLLARTAFVVGSDNKIVYANYLTEITDYPNYEEVLEAAKLAQ</sequence>
<evidence type="ECO:0000313" key="8">
    <source>
        <dbReference type="EMBL" id="OPJ58260.1"/>
    </source>
</evidence>
<dbReference type="GO" id="GO:0008379">
    <property type="term" value="F:thioredoxin peroxidase activity"/>
    <property type="evidence" value="ECO:0007669"/>
    <property type="project" value="UniProtKB-UniRule"/>
</dbReference>